<dbReference type="RefSeq" id="WP_140473454.1">
    <property type="nucleotide sequence ID" value="NZ_RCZD01000007.1"/>
</dbReference>
<dbReference type="InterPro" id="IPR003709">
    <property type="entry name" value="VanY-like_core_dom"/>
</dbReference>
<dbReference type="Pfam" id="PF02557">
    <property type="entry name" value="VanY"/>
    <property type="match status" value="1"/>
</dbReference>
<dbReference type="PANTHER" id="PTHR34385">
    <property type="entry name" value="D-ALANYL-D-ALANINE CARBOXYPEPTIDASE"/>
    <property type="match status" value="1"/>
</dbReference>
<keyword evidence="2" id="KW-0378">Hydrolase</keyword>
<evidence type="ECO:0000313" key="3">
    <source>
        <dbReference type="Proteomes" id="UP000317663"/>
    </source>
</evidence>
<keyword evidence="2" id="KW-0645">Protease</keyword>
<gene>
    <name evidence="2" type="ORF">EAH77_14230</name>
</gene>
<proteinExistence type="predicted"/>
<dbReference type="CDD" id="cd14852">
    <property type="entry name" value="LD-carboxypeptidase"/>
    <property type="match status" value="1"/>
</dbReference>
<evidence type="ECO:0000313" key="2">
    <source>
        <dbReference type="EMBL" id="TPG60765.1"/>
    </source>
</evidence>
<organism evidence="2 3">
    <name type="scientific">Ewingella americana</name>
    <dbReference type="NCBI Taxonomy" id="41202"/>
    <lineage>
        <taxon>Bacteria</taxon>
        <taxon>Pseudomonadati</taxon>
        <taxon>Pseudomonadota</taxon>
        <taxon>Gammaproteobacteria</taxon>
        <taxon>Enterobacterales</taxon>
        <taxon>Yersiniaceae</taxon>
        <taxon>Ewingella</taxon>
    </lineage>
</organism>
<dbReference type="Gene3D" id="3.30.1380.10">
    <property type="match status" value="1"/>
</dbReference>
<evidence type="ECO:0000259" key="1">
    <source>
        <dbReference type="Pfam" id="PF02557"/>
    </source>
</evidence>
<dbReference type="Proteomes" id="UP000317663">
    <property type="component" value="Unassembled WGS sequence"/>
</dbReference>
<comment type="caution">
    <text evidence="2">The sequence shown here is derived from an EMBL/GenBank/DDBJ whole genome shotgun (WGS) entry which is preliminary data.</text>
</comment>
<keyword evidence="3" id="KW-1185">Reference proteome</keyword>
<dbReference type="OrthoDB" id="9792074at2"/>
<protein>
    <submittedName>
        <fullName evidence="2">D-alanyl-D-alanine carboxypeptidase family protein</fullName>
    </submittedName>
</protein>
<dbReference type="InterPro" id="IPR009045">
    <property type="entry name" value="Zn_M74/Hedgehog-like"/>
</dbReference>
<feature type="domain" description="D-alanyl-D-alanine carboxypeptidase-like core" evidence="1">
    <location>
        <begin position="56"/>
        <end position="181"/>
    </location>
</feature>
<dbReference type="PANTHER" id="PTHR34385:SF1">
    <property type="entry name" value="PEPTIDOGLYCAN L-ALANYL-D-GLUTAMATE ENDOPEPTIDASE CWLK"/>
    <property type="match status" value="1"/>
</dbReference>
<dbReference type="InterPro" id="IPR058193">
    <property type="entry name" value="VanY/YodJ_core_dom"/>
</dbReference>
<name>A0A502GFV3_9GAMM</name>
<reference evidence="2 3" key="1">
    <citation type="journal article" date="2019" name="Environ. Microbiol.">
        <title>Species interactions and distinct microbial communities in high Arctic permafrost affected cryosols are associated with the CH4 and CO2 gas fluxes.</title>
        <authorList>
            <person name="Altshuler I."/>
            <person name="Hamel J."/>
            <person name="Turney S."/>
            <person name="Magnuson E."/>
            <person name="Levesque R."/>
            <person name="Greer C."/>
            <person name="Whyte L.G."/>
        </authorList>
    </citation>
    <scope>NUCLEOTIDE SEQUENCE [LARGE SCALE GENOMIC DNA]</scope>
    <source>
        <strain evidence="2 3">E4</strain>
    </source>
</reference>
<dbReference type="AlphaFoldDB" id="A0A502GFV3"/>
<dbReference type="GO" id="GO:0006508">
    <property type="term" value="P:proteolysis"/>
    <property type="evidence" value="ECO:0007669"/>
    <property type="project" value="InterPro"/>
</dbReference>
<dbReference type="InterPro" id="IPR052179">
    <property type="entry name" value="DD-CPase-like"/>
</dbReference>
<keyword evidence="2" id="KW-0121">Carboxypeptidase</keyword>
<dbReference type="EMBL" id="RCZD01000007">
    <property type="protein sequence ID" value="TPG60765.1"/>
    <property type="molecule type" value="Genomic_DNA"/>
</dbReference>
<dbReference type="GO" id="GO:0004180">
    <property type="term" value="F:carboxypeptidase activity"/>
    <property type="evidence" value="ECO:0007669"/>
    <property type="project" value="UniProtKB-KW"/>
</dbReference>
<sequence>MNVAPAQTVLRQKTDQILRELGIDPAVIAARSLPFFEDIDASQLVVAETDETGKAHRLTAPATAAWQKMKQAAQQDGVELLLVSAWRSLEYQKGLIRLKQLAGIAPEAIFTSLAPPGCSEHHTGRAVDINTPGCDEVTGIFGDTAAFRWLSRNAPRFGFTLSFAPDNPWGFIYEPWHWCWNP</sequence>
<accession>A0A502GFV3</accession>
<dbReference type="SUPFAM" id="SSF55166">
    <property type="entry name" value="Hedgehog/DD-peptidase"/>
    <property type="match status" value="1"/>
</dbReference>